<dbReference type="Proteomes" id="UP000011058">
    <property type="component" value="Chromosome"/>
</dbReference>
<sequence>MRTYLRRYVLIHASHPTTLSMPIPYLSIATYALLPALALTVSGLFATVYTLKPKAQSAILHFAAGVIFSVVAVEILPQVVHFRNWLLTLIGFGGGILIMLLIRQFTEGAEHASKNQVRSNALPITFLVVLGVDVVIDGLLLGVGFAAGDKEGKLLAYALGIESVSLGLATATTLTNTGLARRRIIGLLVGIAVLFVGSTVLGATLLHNLSPGGLDIVLSFGLAALLFLVTEELLQEAHLAEEPAWLTATFYMGFLLFLLLGMLA</sequence>
<protein>
    <submittedName>
        <fullName evidence="2">Zinc transporter, ZIP family</fullName>
    </submittedName>
</protein>
<organism evidence="2 3">
    <name type="scientific">Fibrella aestuarina BUZ 2</name>
    <dbReference type="NCBI Taxonomy" id="1166018"/>
    <lineage>
        <taxon>Bacteria</taxon>
        <taxon>Pseudomonadati</taxon>
        <taxon>Bacteroidota</taxon>
        <taxon>Cytophagia</taxon>
        <taxon>Cytophagales</taxon>
        <taxon>Spirosomataceae</taxon>
        <taxon>Fibrella</taxon>
    </lineage>
</organism>
<feature type="transmembrane region" description="Helical" evidence="1">
    <location>
        <begin position="243"/>
        <end position="263"/>
    </location>
</feature>
<dbReference type="HOGENOM" id="CLU_015114_7_0_10"/>
<feature type="transmembrane region" description="Helical" evidence="1">
    <location>
        <begin position="122"/>
        <end position="148"/>
    </location>
</feature>
<keyword evidence="3" id="KW-1185">Reference proteome</keyword>
<feature type="transmembrane region" description="Helical" evidence="1">
    <location>
        <begin position="184"/>
        <end position="206"/>
    </location>
</feature>
<evidence type="ECO:0000313" key="2">
    <source>
        <dbReference type="EMBL" id="CCG98774.1"/>
    </source>
</evidence>
<evidence type="ECO:0000256" key="1">
    <source>
        <dbReference type="SAM" id="Phobius"/>
    </source>
</evidence>
<dbReference type="STRING" id="1166018.FAES_0763"/>
<reference evidence="2 3" key="1">
    <citation type="journal article" date="2012" name="J. Bacteriol.">
        <title>Genome Sequence of Fibrella aestuarina BUZ 2T, a Filamentous Marine Bacterium.</title>
        <authorList>
            <person name="Filippini M."/>
            <person name="Qi W."/>
            <person name="Blom J."/>
            <person name="Goesmann A."/>
            <person name="Smits T.H."/>
            <person name="Bagheri H.C."/>
        </authorList>
    </citation>
    <scope>NUCLEOTIDE SEQUENCE [LARGE SCALE GENOMIC DNA]</scope>
    <source>
        <strain evidence="3">BUZ 2T</strain>
    </source>
</reference>
<dbReference type="PATRIC" id="fig|1166018.3.peg.774"/>
<keyword evidence="1" id="KW-0812">Transmembrane</keyword>
<accession>I0K3S1</accession>
<feature type="transmembrane region" description="Helical" evidence="1">
    <location>
        <begin position="58"/>
        <end position="76"/>
    </location>
</feature>
<feature type="transmembrane region" description="Helical" evidence="1">
    <location>
        <begin position="82"/>
        <end position="102"/>
    </location>
</feature>
<gene>
    <name evidence="2" type="ORF">FAES_0763</name>
</gene>
<dbReference type="AlphaFoldDB" id="I0K3S1"/>
<keyword evidence="1" id="KW-1133">Transmembrane helix</keyword>
<proteinExistence type="predicted"/>
<name>I0K3S1_9BACT</name>
<feature type="transmembrane region" description="Helical" evidence="1">
    <location>
        <begin position="154"/>
        <end position="172"/>
    </location>
</feature>
<evidence type="ECO:0000313" key="3">
    <source>
        <dbReference type="Proteomes" id="UP000011058"/>
    </source>
</evidence>
<dbReference type="KEGG" id="fae:FAES_0763"/>
<dbReference type="eggNOG" id="COG0428">
    <property type="taxonomic scope" value="Bacteria"/>
</dbReference>
<dbReference type="EMBL" id="HE796683">
    <property type="protein sequence ID" value="CCG98774.1"/>
    <property type="molecule type" value="Genomic_DNA"/>
</dbReference>
<keyword evidence="1" id="KW-0472">Membrane</keyword>
<feature type="transmembrane region" description="Helical" evidence="1">
    <location>
        <begin position="28"/>
        <end position="51"/>
    </location>
</feature>